<dbReference type="PROSITE" id="PS50977">
    <property type="entry name" value="HTH_TETR_2"/>
    <property type="match status" value="1"/>
</dbReference>
<evidence type="ECO:0000256" key="2">
    <source>
        <dbReference type="ARBA" id="ARBA00023125"/>
    </source>
</evidence>
<dbReference type="InterPro" id="IPR050109">
    <property type="entry name" value="HTH-type_TetR-like_transc_reg"/>
</dbReference>
<organism evidence="6 7">
    <name type="scientific">Streptomyces chilikensis</name>
    <dbReference type="NCBI Taxonomy" id="1194079"/>
    <lineage>
        <taxon>Bacteria</taxon>
        <taxon>Bacillati</taxon>
        <taxon>Actinomycetota</taxon>
        <taxon>Actinomycetes</taxon>
        <taxon>Kitasatosporales</taxon>
        <taxon>Streptomycetaceae</taxon>
        <taxon>Streptomyces</taxon>
    </lineage>
</organism>
<keyword evidence="3" id="KW-0804">Transcription</keyword>
<dbReference type="InterPro" id="IPR036271">
    <property type="entry name" value="Tet_transcr_reg_TetR-rel_C_sf"/>
</dbReference>
<evidence type="ECO:0000259" key="5">
    <source>
        <dbReference type="PROSITE" id="PS50977"/>
    </source>
</evidence>
<sequence length="181" mass="18613">MTDRPYHHGNLRRAALAATAEAIEEGGGPAALSLREVARRAGVSHAAFKHHFGSKPGLLTALAAEGYDLLADALAAAGGDRVEAGVAYVRFAAGHPAHFEVMFQPGLYHADDPSLRAAEERAGRALTAVLPAAADEDARLAAWSIVHGFAGLWLSGALPTDPGADAGDAARPVISLLTLAP</sequence>
<evidence type="ECO:0000313" key="7">
    <source>
        <dbReference type="Proteomes" id="UP001551584"/>
    </source>
</evidence>
<dbReference type="RefSeq" id="WP_359270173.1">
    <property type="nucleotide sequence ID" value="NZ_JBEZNA010000012.1"/>
</dbReference>
<proteinExistence type="predicted"/>
<dbReference type="Pfam" id="PF00440">
    <property type="entry name" value="TetR_N"/>
    <property type="match status" value="1"/>
</dbReference>
<gene>
    <name evidence="6" type="ORF">AB0D95_08050</name>
</gene>
<dbReference type="InterPro" id="IPR025996">
    <property type="entry name" value="MT1864/Rv1816-like_C"/>
</dbReference>
<name>A0ABV3ELY8_9ACTN</name>
<keyword evidence="2 4" id="KW-0238">DNA-binding</keyword>
<dbReference type="SUPFAM" id="SSF46689">
    <property type="entry name" value="Homeodomain-like"/>
    <property type="match status" value="1"/>
</dbReference>
<dbReference type="Pfam" id="PF13305">
    <property type="entry name" value="TetR_C_33"/>
    <property type="match status" value="1"/>
</dbReference>
<feature type="domain" description="HTH tetR-type" evidence="5">
    <location>
        <begin position="9"/>
        <end position="70"/>
    </location>
</feature>
<comment type="caution">
    <text evidence="6">The sequence shown here is derived from an EMBL/GenBank/DDBJ whole genome shotgun (WGS) entry which is preliminary data.</text>
</comment>
<dbReference type="Gene3D" id="1.10.357.10">
    <property type="entry name" value="Tetracycline Repressor, domain 2"/>
    <property type="match status" value="1"/>
</dbReference>
<reference evidence="6 7" key="1">
    <citation type="submission" date="2024-06" db="EMBL/GenBank/DDBJ databases">
        <title>The Natural Products Discovery Center: Release of the First 8490 Sequenced Strains for Exploring Actinobacteria Biosynthetic Diversity.</title>
        <authorList>
            <person name="Kalkreuter E."/>
            <person name="Kautsar S.A."/>
            <person name="Yang D."/>
            <person name="Bader C.D."/>
            <person name="Teijaro C.N."/>
            <person name="Fluegel L."/>
            <person name="Davis C.M."/>
            <person name="Simpson J.R."/>
            <person name="Lauterbach L."/>
            <person name="Steele A.D."/>
            <person name="Gui C."/>
            <person name="Meng S."/>
            <person name="Li G."/>
            <person name="Viehrig K."/>
            <person name="Ye F."/>
            <person name="Su P."/>
            <person name="Kiefer A.F."/>
            <person name="Nichols A."/>
            <person name="Cepeda A.J."/>
            <person name="Yan W."/>
            <person name="Fan B."/>
            <person name="Jiang Y."/>
            <person name="Adhikari A."/>
            <person name="Zheng C.-J."/>
            <person name="Schuster L."/>
            <person name="Cowan T.M."/>
            <person name="Smanski M.J."/>
            <person name="Chevrette M.G."/>
            <person name="De Carvalho L.P.S."/>
            <person name="Shen B."/>
        </authorList>
    </citation>
    <scope>NUCLEOTIDE SEQUENCE [LARGE SCALE GENOMIC DNA]</scope>
    <source>
        <strain evidence="6 7">NPDC048117</strain>
    </source>
</reference>
<accession>A0ABV3ELY8</accession>
<protein>
    <submittedName>
        <fullName evidence="6">TetR/AcrR family transcriptional regulator</fullName>
    </submittedName>
</protein>
<keyword evidence="7" id="KW-1185">Reference proteome</keyword>
<dbReference type="InterPro" id="IPR009057">
    <property type="entry name" value="Homeodomain-like_sf"/>
</dbReference>
<dbReference type="InterPro" id="IPR001647">
    <property type="entry name" value="HTH_TetR"/>
</dbReference>
<dbReference type="PANTHER" id="PTHR30055">
    <property type="entry name" value="HTH-TYPE TRANSCRIPTIONAL REGULATOR RUTR"/>
    <property type="match status" value="1"/>
</dbReference>
<evidence type="ECO:0000256" key="3">
    <source>
        <dbReference type="ARBA" id="ARBA00023163"/>
    </source>
</evidence>
<evidence type="ECO:0000313" key="6">
    <source>
        <dbReference type="EMBL" id="MEU9577204.1"/>
    </source>
</evidence>
<dbReference type="SUPFAM" id="SSF48498">
    <property type="entry name" value="Tetracyclin repressor-like, C-terminal domain"/>
    <property type="match status" value="1"/>
</dbReference>
<keyword evidence="1" id="KW-0805">Transcription regulation</keyword>
<evidence type="ECO:0000256" key="4">
    <source>
        <dbReference type="PROSITE-ProRule" id="PRU00335"/>
    </source>
</evidence>
<evidence type="ECO:0000256" key="1">
    <source>
        <dbReference type="ARBA" id="ARBA00023015"/>
    </source>
</evidence>
<feature type="DNA-binding region" description="H-T-H motif" evidence="4">
    <location>
        <begin position="33"/>
        <end position="52"/>
    </location>
</feature>
<dbReference type="EMBL" id="JBEZNA010000012">
    <property type="protein sequence ID" value="MEU9577204.1"/>
    <property type="molecule type" value="Genomic_DNA"/>
</dbReference>
<dbReference type="Proteomes" id="UP001551584">
    <property type="component" value="Unassembled WGS sequence"/>
</dbReference>
<dbReference type="PANTHER" id="PTHR30055:SF220">
    <property type="entry name" value="TETR-FAMILY REGULATORY PROTEIN"/>
    <property type="match status" value="1"/>
</dbReference>